<reference evidence="12 13" key="1">
    <citation type="submission" date="2018-03" db="EMBL/GenBank/DDBJ databases">
        <title>Finding Nemo's genes: A chromosome-scale reference assembly of the genome of the orange clownfish Amphiprion percula.</title>
        <authorList>
            <person name="Lehmann R."/>
        </authorList>
    </citation>
    <scope>NUCLEOTIDE SEQUENCE</scope>
</reference>
<dbReference type="InterPro" id="IPR013783">
    <property type="entry name" value="Ig-like_fold"/>
</dbReference>
<organism evidence="12 13">
    <name type="scientific">Amphiprion percula</name>
    <name type="common">Orange clownfish</name>
    <name type="synonym">Lutjanus percula</name>
    <dbReference type="NCBI Taxonomy" id="161767"/>
    <lineage>
        <taxon>Eukaryota</taxon>
        <taxon>Metazoa</taxon>
        <taxon>Chordata</taxon>
        <taxon>Craniata</taxon>
        <taxon>Vertebrata</taxon>
        <taxon>Euteleostomi</taxon>
        <taxon>Actinopterygii</taxon>
        <taxon>Neopterygii</taxon>
        <taxon>Teleostei</taxon>
        <taxon>Neoteleostei</taxon>
        <taxon>Acanthomorphata</taxon>
        <taxon>Ovalentaria</taxon>
        <taxon>Pomacentridae</taxon>
        <taxon>Amphiprion</taxon>
    </lineage>
</organism>
<evidence type="ECO:0000256" key="5">
    <source>
        <dbReference type="ARBA" id="ARBA00023136"/>
    </source>
</evidence>
<evidence type="ECO:0000256" key="3">
    <source>
        <dbReference type="ARBA" id="ARBA00022729"/>
    </source>
</evidence>
<feature type="transmembrane region" description="Helical" evidence="10">
    <location>
        <begin position="187"/>
        <end position="209"/>
    </location>
</feature>
<reference evidence="12" key="3">
    <citation type="submission" date="2025-09" db="UniProtKB">
        <authorList>
            <consortium name="Ensembl"/>
        </authorList>
    </citation>
    <scope>IDENTIFICATION</scope>
</reference>
<comment type="subcellular location">
    <subcellularLocation>
        <location evidence="1">Membrane</location>
        <topology evidence="1">Single-pass type I membrane protein</topology>
    </subcellularLocation>
</comment>
<dbReference type="Proteomes" id="UP000265080">
    <property type="component" value="Chromosome 24"/>
</dbReference>
<sequence length="248" mass="28289">MEELGVLGDEGEKRSAGGTLSGQEMKMGFCWMLIILLSCRLSQATPSKCTCDDESIIHFVPENGSIRVLVPCPNVTGVDLEFLLYKDQEVIYDDTYGKEISHGWLDVKLDKNRENKTVGFILTKATTESQGIYICTATRTYPPPYRKESGQGILLLDERFRFQRSKHNSSNMTAERQDSRETQSYPWIWITAVALLSTYSLVVTVLAWVNWMKLKKTDCQSDYINTKPRAPRGNKKKRGVQNPIPRYF</sequence>
<reference evidence="12" key="2">
    <citation type="submission" date="2025-08" db="UniProtKB">
        <authorList>
            <consortium name="Ensembl"/>
        </authorList>
    </citation>
    <scope>IDENTIFICATION</scope>
</reference>
<evidence type="ECO:0000256" key="10">
    <source>
        <dbReference type="SAM" id="Phobius"/>
    </source>
</evidence>
<feature type="signal peptide" evidence="11">
    <location>
        <begin position="1"/>
        <end position="44"/>
    </location>
</feature>
<keyword evidence="4 10" id="KW-1133">Transmembrane helix</keyword>
<evidence type="ECO:0000256" key="1">
    <source>
        <dbReference type="ARBA" id="ARBA00004479"/>
    </source>
</evidence>
<evidence type="ECO:0000256" key="2">
    <source>
        <dbReference type="ARBA" id="ARBA00022692"/>
    </source>
</evidence>
<evidence type="ECO:0000256" key="7">
    <source>
        <dbReference type="ARBA" id="ARBA00023180"/>
    </source>
</evidence>
<name>A0A3P8S3D7_AMPPE</name>
<evidence type="ECO:0000256" key="9">
    <source>
        <dbReference type="SAM" id="MobiDB-lite"/>
    </source>
</evidence>
<dbReference type="GO" id="GO:0050852">
    <property type="term" value="P:T cell receptor signaling pathway"/>
    <property type="evidence" value="ECO:0007669"/>
    <property type="project" value="TreeGrafter"/>
</dbReference>
<keyword evidence="3 11" id="KW-0732">Signal</keyword>
<keyword evidence="6" id="KW-1015">Disulfide bond</keyword>
<dbReference type="OMA" id="QQWDVQC"/>
<dbReference type="PANTHER" id="PTHR11494">
    <property type="entry name" value="CYTOTOXIC T-LYMPHOCYTE PROTEIN"/>
    <property type="match status" value="1"/>
</dbReference>
<proteinExistence type="predicted"/>
<evidence type="ECO:0000313" key="13">
    <source>
        <dbReference type="Proteomes" id="UP000265080"/>
    </source>
</evidence>
<evidence type="ECO:0000256" key="6">
    <source>
        <dbReference type="ARBA" id="ARBA00023157"/>
    </source>
</evidence>
<dbReference type="PANTHER" id="PTHR11494:SF9">
    <property type="entry name" value="SI:DKEY-1H24.6"/>
    <property type="match status" value="1"/>
</dbReference>
<feature type="region of interest" description="Disordered" evidence="9">
    <location>
        <begin position="225"/>
        <end position="248"/>
    </location>
</feature>
<feature type="chain" id="PRO_5018021482" description="Immunoglobulin subtype domain-containing protein" evidence="11">
    <location>
        <begin position="45"/>
        <end position="248"/>
    </location>
</feature>
<evidence type="ECO:0000256" key="8">
    <source>
        <dbReference type="ARBA" id="ARBA00023319"/>
    </source>
</evidence>
<dbReference type="Gene3D" id="2.60.40.10">
    <property type="entry name" value="Immunoglobulins"/>
    <property type="match status" value="1"/>
</dbReference>
<protein>
    <recommendedName>
        <fullName evidence="14">Immunoglobulin subtype domain-containing protein</fullName>
    </recommendedName>
</protein>
<keyword evidence="5 10" id="KW-0472">Membrane</keyword>
<dbReference type="GO" id="GO:0009897">
    <property type="term" value="C:external side of plasma membrane"/>
    <property type="evidence" value="ECO:0007669"/>
    <property type="project" value="TreeGrafter"/>
</dbReference>
<dbReference type="InterPro" id="IPR040216">
    <property type="entry name" value="CTLA4/CD28"/>
</dbReference>
<dbReference type="Ensembl" id="ENSAPET00000006715.1">
    <property type="protein sequence ID" value="ENSAPEP00000006545.1"/>
    <property type="gene ID" value="ENSAPEG00000004708.1"/>
</dbReference>
<evidence type="ECO:0008006" key="14">
    <source>
        <dbReference type="Google" id="ProtNLM"/>
    </source>
</evidence>
<accession>A0A3P8S3D7</accession>
<dbReference type="GO" id="GO:0042129">
    <property type="term" value="P:regulation of T cell proliferation"/>
    <property type="evidence" value="ECO:0007669"/>
    <property type="project" value="InterPro"/>
</dbReference>
<keyword evidence="7" id="KW-0325">Glycoprotein</keyword>
<keyword evidence="8" id="KW-0393">Immunoglobulin domain</keyword>
<evidence type="ECO:0000256" key="4">
    <source>
        <dbReference type="ARBA" id="ARBA00022989"/>
    </source>
</evidence>
<dbReference type="GeneTree" id="ENSGT00990000203779"/>
<dbReference type="AlphaFoldDB" id="A0A3P8S3D7"/>
<feature type="compositionally biased region" description="Basic residues" evidence="9">
    <location>
        <begin position="229"/>
        <end position="239"/>
    </location>
</feature>
<keyword evidence="13" id="KW-1185">Reference proteome</keyword>
<keyword evidence="2 10" id="KW-0812">Transmembrane</keyword>
<evidence type="ECO:0000313" key="12">
    <source>
        <dbReference type="Ensembl" id="ENSAPEP00000006545.1"/>
    </source>
</evidence>
<evidence type="ECO:0000256" key="11">
    <source>
        <dbReference type="SAM" id="SignalP"/>
    </source>
</evidence>